<dbReference type="InterPro" id="IPR036045">
    <property type="entry name" value="Sec1-like_sf"/>
</dbReference>
<accession>A0A8C6U9V1</accession>
<protein>
    <submittedName>
        <fullName evidence="3">Sec1 family domain containing 2</fullName>
    </submittedName>
</protein>
<dbReference type="GO" id="GO:0016192">
    <property type="term" value="P:vesicle-mediated transport"/>
    <property type="evidence" value="ECO:0007669"/>
    <property type="project" value="InterPro"/>
</dbReference>
<evidence type="ECO:0000256" key="1">
    <source>
        <dbReference type="ARBA" id="ARBA00009884"/>
    </source>
</evidence>
<reference evidence="3" key="2">
    <citation type="submission" date="2025-09" db="UniProtKB">
        <authorList>
            <consortium name="Ensembl"/>
        </authorList>
    </citation>
    <scope>IDENTIFICATION</scope>
</reference>
<dbReference type="GO" id="GO:0015031">
    <property type="term" value="P:protein transport"/>
    <property type="evidence" value="ECO:0007669"/>
    <property type="project" value="UniProtKB-KW"/>
</dbReference>
<dbReference type="Ensembl" id="ENSNMLT00000036923.1">
    <property type="protein sequence ID" value="ENSNMLP00000033171.1"/>
    <property type="gene ID" value="ENSNMLG00000020664.1"/>
</dbReference>
<keyword evidence="4" id="KW-1185">Reference proteome</keyword>
<comment type="similarity">
    <text evidence="1">Belongs to the STXBP/unc-18/SEC1 family.</text>
</comment>
<reference evidence="3" key="1">
    <citation type="submission" date="2025-08" db="UniProtKB">
        <authorList>
            <consortium name="Ensembl"/>
        </authorList>
    </citation>
    <scope>IDENTIFICATION</scope>
</reference>
<name>A0A8C6U9V1_9GOBI</name>
<keyword evidence="2" id="KW-0813">Transport</keyword>
<evidence type="ECO:0000313" key="4">
    <source>
        <dbReference type="Proteomes" id="UP000694523"/>
    </source>
</evidence>
<evidence type="ECO:0000313" key="3">
    <source>
        <dbReference type="Ensembl" id="ENSNMLP00000033171.1"/>
    </source>
</evidence>
<dbReference type="SUPFAM" id="SSF56815">
    <property type="entry name" value="Sec1/munc18-like (SM) proteins"/>
    <property type="match status" value="1"/>
</dbReference>
<organism evidence="3 4">
    <name type="scientific">Neogobius melanostomus</name>
    <name type="common">round goby</name>
    <dbReference type="NCBI Taxonomy" id="47308"/>
    <lineage>
        <taxon>Eukaryota</taxon>
        <taxon>Metazoa</taxon>
        <taxon>Chordata</taxon>
        <taxon>Craniata</taxon>
        <taxon>Vertebrata</taxon>
        <taxon>Euteleostomi</taxon>
        <taxon>Actinopterygii</taxon>
        <taxon>Neopterygii</taxon>
        <taxon>Teleostei</taxon>
        <taxon>Neoteleostei</taxon>
        <taxon>Acanthomorphata</taxon>
        <taxon>Gobiaria</taxon>
        <taxon>Gobiiformes</taxon>
        <taxon>Gobioidei</taxon>
        <taxon>Gobiidae</taxon>
        <taxon>Benthophilinae</taxon>
        <taxon>Neogobiini</taxon>
        <taxon>Neogobius</taxon>
    </lineage>
</organism>
<dbReference type="Proteomes" id="UP000694523">
    <property type="component" value="Unplaced"/>
</dbReference>
<proteinExistence type="inferred from homology"/>
<dbReference type="PANTHER" id="PTHR11679">
    <property type="entry name" value="VESICLE PROTEIN SORTING-ASSOCIATED"/>
    <property type="match status" value="1"/>
</dbReference>
<dbReference type="InterPro" id="IPR001619">
    <property type="entry name" value="Sec1-like"/>
</dbReference>
<keyword evidence="2" id="KW-0653">Protein transport</keyword>
<evidence type="ECO:0000256" key="2">
    <source>
        <dbReference type="ARBA" id="ARBA00022927"/>
    </source>
</evidence>
<dbReference type="AlphaFoldDB" id="A0A8C6U9V1"/>
<sequence>IATSDVFTLRHFPLQMWGKVLSKVKKAVVFMDDKCAETLHWSGGAAALFEAGAKNVKQFSSFEACSADEPKAVFVVSTLLKGRTIDIIKDVISLSHFQYCVVITTVAHSVHLVANHVSVEMDGNPVFEQFEEKLCEWMGNMNYTAEVLHVPVVLAPVSQHLILSPQFAQLFPLLSPDLDTINAKRPEKKRFASLGDVDLNSLPAELQIEVKHLASALNSMFETTGTRAESFAVGPMSRIIAGELANHPQAKNRRKTAQNKASIIFIDRTMDLTGAVGHHGDNLVEKIFTVLKPLPGHVTDVQVDMLELTALQRSPLTQNILAPGCLAQSESSAARSLWEAMLTSKQKEAVLEVRRQLVEAAGKEKLPIKMSMGRVTPDQLCSYVQPFQGSRGALESHSGVLQLGLATAQTLRHPSLARWDACLAFERLLLQALGDADFPSVLRQLLPLMKPREGEGVSGSGRGADECSPDELVLLLVYLYSLADEATPTDRENEEEELERLERELIGALTLVVTKEVELSPLLQKLTGCSSPEELTMACAHSAMERMFETLRGLSQSRDQLKQLRSVYTPSDGIHQANYRPFLRQILEEVFNPDRPECPDIEHIMFMKVSRPHPRDNPVLFLFLVGGVTPSELRLIKEAVSALKPATQVLVLATRLLRPTDVPELLFATRRLTPDIGV</sequence>